<dbReference type="SUPFAM" id="SSF51556">
    <property type="entry name" value="Metallo-dependent hydrolases"/>
    <property type="match status" value="1"/>
</dbReference>
<reference evidence="2 3" key="1">
    <citation type="submission" date="2023-07" db="EMBL/GenBank/DDBJ databases">
        <title>Sorghum-associated microbial communities from plants grown in Nebraska, USA.</title>
        <authorList>
            <person name="Schachtman D."/>
        </authorList>
    </citation>
    <scope>NUCLEOTIDE SEQUENCE [LARGE SCALE GENOMIC DNA]</scope>
    <source>
        <strain evidence="2 3">BE124</strain>
    </source>
</reference>
<dbReference type="InterPro" id="IPR032466">
    <property type="entry name" value="Metal_Hydrolase"/>
</dbReference>
<dbReference type="EMBL" id="JAVDTX010000005">
    <property type="protein sequence ID" value="MDR6845681.1"/>
    <property type="molecule type" value="Genomic_DNA"/>
</dbReference>
<keyword evidence="3" id="KW-1185">Reference proteome</keyword>
<feature type="transmembrane region" description="Helical" evidence="1">
    <location>
        <begin position="124"/>
        <end position="145"/>
    </location>
</feature>
<evidence type="ECO:0008006" key="4">
    <source>
        <dbReference type="Google" id="ProtNLM"/>
    </source>
</evidence>
<feature type="transmembrane region" description="Helical" evidence="1">
    <location>
        <begin position="32"/>
        <end position="49"/>
    </location>
</feature>
<organism evidence="2 3">
    <name type="scientific">Flavobacterium granuli</name>
    <dbReference type="NCBI Taxonomy" id="280093"/>
    <lineage>
        <taxon>Bacteria</taxon>
        <taxon>Pseudomonadati</taxon>
        <taxon>Bacteroidota</taxon>
        <taxon>Flavobacteriia</taxon>
        <taxon>Flavobacteriales</taxon>
        <taxon>Flavobacteriaceae</taxon>
        <taxon>Flavobacterium</taxon>
    </lineage>
</organism>
<gene>
    <name evidence="2" type="ORF">J2W95_002391</name>
</gene>
<sequence>MEKSKIINCHAHVFTGDHVPSYLAKTFLPWPFYYFLPLTPLVKLFRFWYNGPYRLQFKPLYKKCSANLYKAKIFIIRNTILSTLRTIVGLWLTIDVFFIIFNSFESARNPSKNCVDSLYKDLEGLLIIPDSFLGKTFVVVCLIVFYKPGRNFLFFLFSKIWSFLGVFMGSESKKLAKRYLNLVRFALYDNQFNIFGRLKGQYPQGTGFVLLPMDMEYMEAGSLKSGKRYADQMEQLAEIKENNKDTAFPFVFAEPRRMREEGISHFDFEVNHDKIVLKECFIKEYIEQKGFSGFKIYPALGYYPFDETLLPLWKYAADAGLPILTHCIRGTIFYRGSKKKDWDYHPLFVESFGEGIYKSMLLPEIKNSDFINNFTHPLNYLCLLDCELLKALVINAKDDRIREVFGYDKESNTIKYDLSHLKLCFGHYGGDDEWLKYLESDRYDHNNQLAKHPSAGIIFNKTIDGAPSIGKIEQLWKHADWYSIISSMMLQYENVYADLSYIIHSQEIQPLLKQTLLNEGLRKKVLFGTDFYVVRNHRSEKDMLAGILKNLTEEDFDQIARINPELFLKKNV</sequence>
<proteinExistence type="predicted"/>
<evidence type="ECO:0000313" key="3">
    <source>
        <dbReference type="Proteomes" id="UP001261871"/>
    </source>
</evidence>
<keyword evidence="1" id="KW-1133">Transmembrane helix</keyword>
<feature type="transmembrane region" description="Helical" evidence="1">
    <location>
        <begin position="80"/>
        <end position="104"/>
    </location>
</feature>
<protein>
    <recommendedName>
        <fullName evidence="4">Amidohydrolase</fullName>
    </recommendedName>
</protein>
<feature type="transmembrane region" description="Helical" evidence="1">
    <location>
        <begin position="152"/>
        <end position="170"/>
    </location>
</feature>
<evidence type="ECO:0000313" key="2">
    <source>
        <dbReference type="EMBL" id="MDR6845681.1"/>
    </source>
</evidence>
<dbReference type="RefSeq" id="WP_310007195.1">
    <property type="nucleotide sequence ID" value="NZ_JAVDTX010000005.1"/>
</dbReference>
<dbReference type="Proteomes" id="UP001261871">
    <property type="component" value="Unassembled WGS sequence"/>
</dbReference>
<keyword evidence="1" id="KW-0472">Membrane</keyword>
<keyword evidence="1" id="KW-0812">Transmembrane</keyword>
<comment type="caution">
    <text evidence="2">The sequence shown here is derived from an EMBL/GenBank/DDBJ whole genome shotgun (WGS) entry which is preliminary data.</text>
</comment>
<evidence type="ECO:0000256" key="1">
    <source>
        <dbReference type="SAM" id="Phobius"/>
    </source>
</evidence>
<name>A0ABU1S3T4_9FLAO</name>
<accession>A0ABU1S3T4</accession>
<dbReference type="Gene3D" id="3.20.20.140">
    <property type="entry name" value="Metal-dependent hydrolases"/>
    <property type="match status" value="1"/>
</dbReference>